<dbReference type="HOGENOM" id="CLU_1275582_0_0_9"/>
<protein>
    <submittedName>
        <fullName evidence="1">LAAC</fullName>
    </submittedName>
</protein>
<dbReference type="KEGG" id="pste:PSTEL_10330"/>
<dbReference type="AlphaFoldDB" id="A0A089LTJ9"/>
<evidence type="ECO:0000313" key="2">
    <source>
        <dbReference type="Proteomes" id="UP000029507"/>
    </source>
</evidence>
<keyword evidence="2" id="KW-1185">Reference proteome</keyword>
<dbReference type="Proteomes" id="UP000029507">
    <property type="component" value="Chromosome"/>
</dbReference>
<sequence>MEAKNTVIAKLNLHKYPEKLILNMPEGAGYFDELEFDTAFERERYDLIFIFVFQLDQLKDELNSVIARQALRDGGYLYFAYPKKKNPRYKDYIERDSLLPALSADEDGYVPGSTLKFSRMVSLDEVFTIVGLKSQAKAAGKKEASKSSQRVDDYIARIPDIERYLESDPEALKLYSGLTPGYRKDWARYVYSAKRPETQEKRLAEMKEILGKGYKTVELYRQRPEAQV</sequence>
<accession>A0A089LTJ9</accession>
<dbReference type="EMBL" id="CP009286">
    <property type="protein sequence ID" value="AIQ63420.1"/>
    <property type="molecule type" value="Genomic_DNA"/>
</dbReference>
<evidence type="ECO:0000313" key="1">
    <source>
        <dbReference type="EMBL" id="AIQ63420.1"/>
    </source>
</evidence>
<proteinExistence type="predicted"/>
<dbReference type="OrthoDB" id="2452521at2"/>
<reference evidence="1 2" key="1">
    <citation type="submission" date="2014-08" db="EMBL/GenBank/DDBJ databases">
        <title>Comparative genomics of the Paenibacillus odorifer group.</title>
        <authorList>
            <person name="den Bakker H.C."/>
            <person name="Tsai Y.-C."/>
            <person name="Martin N."/>
            <person name="Korlach J."/>
            <person name="Wiedmann M."/>
        </authorList>
    </citation>
    <scope>NUCLEOTIDE SEQUENCE [LARGE SCALE GENOMIC DNA]</scope>
    <source>
        <strain evidence="1 2">DSM 14472</strain>
    </source>
</reference>
<name>A0A089LTJ9_9BACL</name>
<gene>
    <name evidence="1" type="ORF">PSTEL_10330</name>
</gene>
<dbReference type="STRING" id="169760.PSTEL_10330"/>
<dbReference type="RefSeq" id="WP_038694943.1">
    <property type="nucleotide sequence ID" value="NZ_CP009286.1"/>
</dbReference>
<organism evidence="1 2">
    <name type="scientific">Paenibacillus stellifer</name>
    <dbReference type="NCBI Taxonomy" id="169760"/>
    <lineage>
        <taxon>Bacteria</taxon>
        <taxon>Bacillati</taxon>
        <taxon>Bacillota</taxon>
        <taxon>Bacilli</taxon>
        <taxon>Bacillales</taxon>
        <taxon>Paenibacillaceae</taxon>
        <taxon>Paenibacillus</taxon>
    </lineage>
</organism>
<dbReference type="Pfam" id="PF13376">
    <property type="entry name" value="OmdA"/>
    <property type="match status" value="1"/>
</dbReference>